<sequence>MKADFTIDKAGGCAPHAVIFTNKTTGGSGSTTYSWTFGNGNTSTLTNPGATYTEEKVFTVTLTAKDGGQTSTKSLQVTVYKKPTVDFTTDVTKGCASLAVKFTSSSTSGDGNISNYVWDFGDGGLEQGSQYKTISHTYNNAQKASVSLTVTNSNGCSKTLEKPSLIEIMPTLQASLTAITPAVCNLTDAVRLSNTSSGPGTLTYSWDMGDGNTVTDKDPSYVYSKKGNYQVKLTTKNADGCVSTSQPTTISVANFTTDFTLPATICNNNTIRITNKSSPEPQYSNWMADDGSSTYSYGGSDANFTFYQTGARKLTLTANYGTCTQTVTKDVVVKKSPQVNGFVADMNGVCGAPVKINFRDTTTGATKWQWSFDGASATTKEPSYTFNSDGVRWITLTVTNADGCTGSTSQYLNIYKPEVRIILRSGNSSGCIGLTPGFTTYSSEEITDFKWNFGDNTNSSEAQPEHTYNREGSFNVTLNYTTKGGCKGTATYPIYVYKRPEADFTATNTTVCGNTPVQFQDKSKGVVTQWQWFYGDNFWGQDNWSNPVHQYQQDGDYTVMLVASNGNCSDTITRSNYIKVMPGFPKISSFQNTCENTRGEVTFTQQSRQAETWTWDFGDGTPAVKLLTEELAIKHTYTKTGSFKAVLTITNGSCSVRDSIFASVLLKQSPVLSSTSSEICANGQLSIKVTGMENNPLPSPWNYYGTHYYVTKLQYGDGTDYSGYNQLPEQTWTTTFNGRYGSFDASKENLRVIITSYNFGCPDTTNLLPLKIRGPIAAFDLSKDKVCYQSPAEFTEASVARNNVAIVKWEWIFGDGQSQALNEGKPIEHKYATPGNYYAQLKVTDAEGCFSSTDTYSKLVSIYGPKADFYFSPERVMPNNTVYFYNNSNSFPYNWQNQYTWTFDDGTTSNDSYAYKFYGNVGTDTVKLKVKDPATGCVDSITKLVHIKDVTAGFTYTTSYINNNSCPPVVARFTNTSDNAVSIAWDFGNGKIAGNNNNVSTTYENPGIYNVTLYAYGLNGAVDSIKVPIEIKGPYAILSADTLSGCTSLSVTLSAKVRNATSFTWDFGDGTLLQTTDTFSVHSYKTAGIYQPALILKDGSGCAGTSRIDDKIVIDRLEAVFDFSPGQVCDSGWVHFSPVIQSLAADELQLTLQYEWLSGYNDGSSLASPDFYYNTVGDYTTKLKVTSPYGCVAEVEKPVKVVRKTNATVAGPPQVCESGSVIYTATADATGDQQWAWDFGNGSVSSLQDPAAVQYLVAGLYSVRTILSQNGCSDTAFTALQVNPRPVTNLQPQQPAICLGNAVQLNAEGGNVYAWTPSTGLSSTSSSNPMASPQFSTNYFVTVTNSFGCVNTDSTFVTVARPFEIAVPADTFLCRGFSVQLPVSGAHSYSWILGEGLSNSTSDKPVASPSESVIYRVVGYDAYQCFSDTADIEVVVRDLPTVDAGKDLQLSTGEKVQLFAIGSSDVVNWNWTPRGSLGCTNCPSPVAAPRDHTTYTVTVRNQYGCEAKDDVSIRLVCSENVSIPNAFSPNSDGNNDRFNILGRGIKEVKSLKIYSRMGDVVYERNNYQVGDRQAGWDGTIKGNPAPGGTYVYFVELICDSGELFTRKGTLIIVR</sequence>
<keyword evidence="3" id="KW-0677">Repeat</keyword>
<dbReference type="Gene3D" id="2.60.40.10">
    <property type="entry name" value="Immunoglobulins"/>
    <property type="match status" value="13"/>
</dbReference>
<dbReference type="PANTHER" id="PTHR46730">
    <property type="entry name" value="POLYCYSTIN-1"/>
    <property type="match status" value="1"/>
</dbReference>
<dbReference type="InterPro" id="IPR000601">
    <property type="entry name" value="PKD_dom"/>
</dbReference>
<evidence type="ECO:0000313" key="8">
    <source>
        <dbReference type="Proteomes" id="UP000031408"/>
    </source>
</evidence>
<accession>A0A0C1IIR9</accession>
<feature type="domain" description="PKD" evidence="6">
    <location>
        <begin position="1"/>
        <end position="79"/>
    </location>
</feature>
<dbReference type="GO" id="GO:0005886">
    <property type="term" value="C:plasma membrane"/>
    <property type="evidence" value="ECO:0007669"/>
    <property type="project" value="TreeGrafter"/>
</dbReference>
<dbReference type="GO" id="GO:0005261">
    <property type="term" value="F:monoatomic cation channel activity"/>
    <property type="evidence" value="ECO:0007669"/>
    <property type="project" value="TreeGrafter"/>
</dbReference>
<keyword evidence="2" id="KW-0812">Transmembrane</keyword>
<feature type="domain" description="PKD" evidence="6">
    <location>
        <begin position="1235"/>
        <end position="1270"/>
    </location>
</feature>
<comment type="caution">
    <text evidence="7">The sequence shown here is derived from an EMBL/GenBank/DDBJ whole genome shotgun (WGS) entry which is preliminary data.</text>
</comment>
<dbReference type="STRING" id="1349421.OI18_13895"/>
<feature type="domain" description="PKD" evidence="6">
    <location>
        <begin position="1059"/>
        <end position="1101"/>
    </location>
</feature>
<feature type="domain" description="PKD" evidence="6">
    <location>
        <begin position="190"/>
        <end position="257"/>
    </location>
</feature>
<feature type="domain" description="PKD" evidence="6">
    <location>
        <begin position="419"/>
        <end position="496"/>
    </location>
</feature>
<evidence type="ECO:0000256" key="1">
    <source>
        <dbReference type="ARBA" id="ARBA00004141"/>
    </source>
</evidence>
<dbReference type="Proteomes" id="UP000031408">
    <property type="component" value="Unassembled WGS sequence"/>
</dbReference>
<keyword evidence="5" id="KW-0472">Membrane</keyword>
<evidence type="ECO:0000256" key="2">
    <source>
        <dbReference type="ARBA" id="ARBA00022692"/>
    </source>
</evidence>
<dbReference type="NCBIfam" id="TIGR04131">
    <property type="entry name" value="Bac_Flav_CTERM"/>
    <property type="match status" value="1"/>
</dbReference>
<feature type="domain" description="PKD" evidence="6">
    <location>
        <begin position="500"/>
        <end position="565"/>
    </location>
</feature>
<dbReference type="InterPro" id="IPR022409">
    <property type="entry name" value="PKD/Chitinase_dom"/>
</dbReference>
<dbReference type="SUPFAM" id="SSF49299">
    <property type="entry name" value="PKD domain"/>
    <property type="match status" value="12"/>
</dbReference>
<dbReference type="Pfam" id="PF13585">
    <property type="entry name" value="CHU_C"/>
    <property type="match status" value="1"/>
</dbReference>
<name>A0A0C1IIR9_9BACT</name>
<evidence type="ECO:0000313" key="7">
    <source>
        <dbReference type="EMBL" id="KIC94090.1"/>
    </source>
</evidence>
<dbReference type="GO" id="GO:0006816">
    <property type="term" value="P:calcium ion transport"/>
    <property type="evidence" value="ECO:0007669"/>
    <property type="project" value="TreeGrafter"/>
</dbReference>
<keyword evidence="4" id="KW-1133">Transmembrane helix</keyword>
<protein>
    <recommendedName>
        <fullName evidence="6">PKD domain-containing protein</fullName>
    </recommendedName>
</protein>
<dbReference type="InterPro" id="IPR013783">
    <property type="entry name" value="Ig-like_fold"/>
</dbReference>
<evidence type="ECO:0000256" key="3">
    <source>
        <dbReference type="ARBA" id="ARBA00022737"/>
    </source>
</evidence>
<dbReference type="EMBL" id="JSVC01000015">
    <property type="protein sequence ID" value="KIC94090.1"/>
    <property type="molecule type" value="Genomic_DNA"/>
</dbReference>
<dbReference type="CDD" id="cd00146">
    <property type="entry name" value="PKD"/>
    <property type="match status" value="10"/>
</dbReference>
<dbReference type="SMART" id="SM00089">
    <property type="entry name" value="PKD"/>
    <property type="match status" value="14"/>
</dbReference>
<gene>
    <name evidence="7" type="ORF">OI18_13895</name>
</gene>
<dbReference type="InterPro" id="IPR035986">
    <property type="entry name" value="PKD_dom_sf"/>
</dbReference>
<feature type="domain" description="PKD" evidence="6">
    <location>
        <begin position="865"/>
        <end position="934"/>
    </location>
</feature>
<evidence type="ECO:0000256" key="4">
    <source>
        <dbReference type="ARBA" id="ARBA00022989"/>
    </source>
</evidence>
<reference evidence="7 8" key="1">
    <citation type="submission" date="2014-11" db="EMBL/GenBank/DDBJ databases">
        <title>Genome sequence of Flavihumibacter solisilvae 3-3.</title>
        <authorList>
            <person name="Zhou G."/>
            <person name="Li M."/>
            <person name="Wang G."/>
        </authorList>
    </citation>
    <scope>NUCLEOTIDE SEQUENCE [LARGE SCALE GENOMIC DNA]</scope>
    <source>
        <strain evidence="7 8">3-3</strain>
    </source>
</reference>
<feature type="domain" description="PKD" evidence="6">
    <location>
        <begin position="807"/>
        <end position="848"/>
    </location>
</feature>
<comment type="subcellular location">
    <subcellularLocation>
        <location evidence="1">Membrane</location>
        <topology evidence="1">Multi-pass membrane protein</topology>
    </subcellularLocation>
</comment>
<keyword evidence="8" id="KW-1185">Reference proteome</keyword>
<evidence type="ECO:0000259" key="6">
    <source>
        <dbReference type="PROSITE" id="PS50093"/>
    </source>
</evidence>
<feature type="domain" description="PKD" evidence="6">
    <location>
        <begin position="83"/>
        <end position="155"/>
    </location>
</feature>
<dbReference type="PANTHER" id="PTHR46730:SF4">
    <property type="entry name" value="POLYCYSTIC KIDNEY DISEASE PROTEIN 1-LIKE 1"/>
    <property type="match status" value="1"/>
</dbReference>
<evidence type="ECO:0000256" key="5">
    <source>
        <dbReference type="ARBA" id="ARBA00023136"/>
    </source>
</evidence>
<feature type="domain" description="PKD" evidence="6">
    <location>
        <begin position="974"/>
        <end position="1031"/>
    </location>
</feature>
<dbReference type="PROSITE" id="PS50093">
    <property type="entry name" value="PKD"/>
    <property type="match status" value="11"/>
</dbReference>
<feature type="domain" description="PKD" evidence="6">
    <location>
        <begin position="612"/>
        <end position="651"/>
    </location>
</feature>
<dbReference type="InterPro" id="IPR026341">
    <property type="entry name" value="T9SS_type_B"/>
</dbReference>
<organism evidence="7 8">
    <name type="scientific">Flavihumibacter solisilvae</name>
    <dbReference type="NCBI Taxonomy" id="1349421"/>
    <lineage>
        <taxon>Bacteria</taxon>
        <taxon>Pseudomonadati</taxon>
        <taxon>Bacteroidota</taxon>
        <taxon>Chitinophagia</taxon>
        <taxon>Chitinophagales</taxon>
        <taxon>Chitinophagaceae</taxon>
        <taxon>Flavihumibacter</taxon>
    </lineage>
</organism>
<proteinExistence type="predicted"/>
<dbReference type="Pfam" id="PF18911">
    <property type="entry name" value="PKD_4"/>
    <property type="match status" value="10"/>
</dbReference>